<evidence type="ECO:0000256" key="1">
    <source>
        <dbReference type="ARBA" id="ARBA00009809"/>
    </source>
</evidence>
<keyword evidence="2 4" id="KW-0378">Hydrolase</keyword>
<dbReference type="Pfam" id="PF21467">
    <property type="entry name" value="BetaGal_gal-bd"/>
    <property type="match status" value="1"/>
</dbReference>
<dbReference type="SUPFAM" id="SSF49785">
    <property type="entry name" value="Galactose-binding domain-like"/>
    <property type="match status" value="1"/>
</dbReference>
<gene>
    <name evidence="10" type="ORF">ONB1V03_LOCUS11933</name>
</gene>
<evidence type="ECO:0000313" key="11">
    <source>
        <dbReference type="Proteomes" id="UP000728032"/>
    </source>
</evidence>
<reference evidence="10" key="1">
    <citation type="submission" date="2020-11" db="EMBL/GenBank/DDBJ databases">
        <authorList>
            <person name="Tran Van P."/>
        </authorList>
    </citation>
    <scope>NUCLEOTIDE SEQUENCE</scope>
</reference>
<feature type="transmembrane region" description="Helical" evidence="6">
    <location>
        <begin position="834"/>
        <end position="859"/>
    </location>
</feature>
<organism evidence="10">
    <name type="scientific">Oppiella nova</name>
    <dbReference type="NCBI Taxonomy" id="334625"/>
    <lineage>
        <taxon>Eukaryota</taxon>
        <taxon>Metazoa</taxon>
        <taxon>Ecdysozoa</taxon>
        <taxon>Arthropoda</taxon>
        <taxon>Chelicerata</taxon>
        <taxon>Arachnida</taxon>
        <taxon>Acari</taxon>
        <taxon>Acariformes</taxon>
        <taxon>Sarcoptiformes</taxon>
        <taxon>Oribatida</taxon>
        <taxon>Brachypylina</taxon>
        <taxon>Oppioidea</taxon>
        <taxon>Oppiidae</taxon>
        <taxon>Oppiella</taxon>
    </lineage>
</organism>
<dbReference type="InterPro" id="IPR048913">
    <property type="entry name" value="BetaGal_gal-bd"/>
</dbReference>
<dbReference type="Gene3D" id="2.60.120.260">
    <property type="entry name" value="Galactose-binding domain-like"/>
    <property type="match status" value="2"/>
</dbReference>
<feature type="non-terminal residue" evidence="10">
    <location>
        <position position="986"/>
    </location>
</feature>
<evidence type="ECO:0000256" key="4">
    <source>
        <dbReference type="RuleBase" id="RU000675"/>
    </source>
</evidence>
<comment type="similarity">
    <text evidence="1 5">Belongs to the glycosyl hydrolase 35 family.</text>
</comment>
<sequence>VDFTLNGKKITLFSGSLHYFRLPKDYWKDRLLKYRAAGLNTIQTYSPWNLHEPIPGQFDFETGFLNLVDFLKACKEADMFVVYRPGPYICAEWELGGYPAWFLRDPNMRFRSNYKPYLDAVGKYYSKVLSLIDDYQFQKGGPVIAFQFENEFGGIHSNDDKEYFEFMKNVIDSHGFKELLINCDPGSNAVEAMKHIQPGVLETDNFNSDSLKYLTALRQVQPNKPLHVTEFWPGRFDYWGDTAHHTMDVKYFEKEISDIIFKANSSVNFYMFFGGTNFGFMNGEKVATSYDYDAPLSETGNYSAKYWKTKELIDKFNKERSQPDIYIPKPPAYVPPVSYGKLKVKDYLSLEDVLTQMKPMVTEKPQHMELLNITQNSGQSYGFILYRLKNLNKFKHLKLTGGVSDRGVILVDHNEVGLVESAAKDYNQDLNDTQFANTTTHTLDIIVENTGRPNGGDVMNTARRGLNGDVAIDAKVATNFETFPLEFKEPFVEQLTKLKGKPFIEGLKSPAVYRLELDIKDSPRDTFIRLDGWVKGNAFINGFNIGRYYHIGPQKNLYIPSPLLKTGKNDILLFELHSATDTVEFPGEPDLGPISELSSLVMIAFISQIGCIQTHMSKDFCRAFENNSYKIDISFDRISTDNGIDFGSNNKSLEIGNDTWSYEIKETTVTFNTQSLESGQILNSNHTLKSQYNDMEAKDLKPTVFFQTRAGYICFMNQKGAGVSFNRTFKCYQFIANITDKTRDAALNGEMKSGYNEDINVIEVVGHQKAVGIVRSTTGSGYVLLYYDNQEIRFCYTESNSPFKNCRNGATYSLINCDPATPTQPTGPKDNTDLLLILLVTMLVAVVLIFVIILVYVLCDRYHQKKYLTYRSTIQSSELSKDSDESKHMSSKSITTMTTNNTLLSSKRTHKSSSNFEANFLGKQYATGFTIDFNATYKHISGFLTTANISIIKWFHVEAGDDNRHISDAVPIADETYIDFESDFKP</sequence>
<dbReference type="PRINTS" id="PR00742">
    <property type="entry name" value="GLHYDRLASE35"/>
</dbReference>
<accession>A0A7R9M911</accession>
<dbReference type="InterPro" id="IPR008979">
    <property type="entry name" value="Galactose-bd-like_sf"/>
</dbReference>
<dbReference type="AlphaFoldDB" id="A0A7R9M911"/>
<keyword evidence="11" id="KW-1185">Reference proteome</keyword>
<dbReference type="EC" id="3.2.1.23" evidence="4"/>
<feature type="domain" description="Glycoside hydrolase 35 catalytic" evidence="7">
    <location>
        <begin position="3"/>
        <end position="315"/>
    </location>
</feature>
<dbReference type="Pfam" id="PF21317">
    <property type="entry name" value="BetaGal_ABD_1"/>
    <property type="match status" value="1"/>
</dbReference>
<dbReference type="InterPro" id="IPR031330">
    <property type="entry name" value="Gly_Hdrlase_35_cat"/>
</dbReference>
<evidence type="ECO:0000256" key="2">
    <source>
        <dbReference type="ARBA" id="ARBA00022801"/>
    </source>
</evidence>
<dbReference type="OrthoDB" id="1657402at2759"/>
<dbReference type="EMBL" id="OC924092">
    <property type="protein sequence ID" value="CAD7655290.1"/>
    <property type="molecule type" value="Genomic_DNA"/>
</dbReference>
<dbReference type="Gene3D" id="3.20.20.80">
    <property type="entry name" value="Glycosidases"/>
    <property type="match status" value="1"/>
</dbReference>
<protein>
    <recommendedName>
        <fullName evidence="4">Beta-galactosidase</fullName>
        <ecNumber evidence="4">3.2.1.23</ecNumber>
    </recommendedName>
</protein>
<dbReference type="Proteomes" id="UP000728032">
    <property type="component" value="Unassembled WGS sequence"/>
</dbReference>
<dbReference type="FunFam" id="2.60.120.260:FF:000049">
    <property type="entry name" value="Beta-galactosidase"/>
    <property type="match status" value="1"/>
</dbReference>
<dbReference type="InterPro" id="IPR048912">
    <property type="entry name" value="BetaGal1-like_ABD1"/>
</dbReference>
<name>A0A7R9M911_9ACAR</name>
<dbReference type="InterPro" id="IPR001944">
    <property type="entry name" value="Glycoside_Hdrlase_35"/>
</dbReference>
<evidence type="ECO:0000259" key="7">
    <source>
        <dbReference type="Pfam" id="PF01301"/>
    </source>
</evidence>
<dbReference type="GO" id="GO:0005975">
    <property type="term" value="P:carbohydrate metabolic process"/>
    <property type="evidence" value="ECO:0007669"/>
    <property type="project" value="InterPro"/>
</dbReference>
<feature type="non-terminal residue" evidence="10">
    <location>
        <position position="1"/>
    </location>
</feature>
<keyword evidence="3 4" id="KW-0326">Glycosidase</keyword>
<dbReference type="GO" id="GO:0004565">
    <property type="term" value="F:beta-galactosidase activity"/>
    <property type="evidence" value="ECO:0007669"/>
    <property type="project" value="UniProtKB-EC"/>
</dbReference>
<keyword evidence="6" id="KW-0472">Membrane</keyword>
<dbReference type="SUPFAM" id="SSF51445">
    <property type="entry name" value="(Trans)glycosidases"/>
    <property type="match status" value="1"/>
</dbReference>
<dbReference type="EMBL" id="CAJPVJ010009267">
    <property type="protein sequence ID" value="CAG2172477.1"/>
    <property type="molecule type" value="Genomic_DNA"/>
</dbReference>
<evidence type="ECO:0000256" key="5">
    <source>
        <dbReference type="RuleBase" id="RU003679"/>
    </source>
</evidence>
<evidence type="ECO:0000256" key="3">
    <source>
        <dbReference type="ARBA" id="ARBA00023295"/>
    </source>
</evidence>
<dbReference type="InterPro" id="IPR017853">
    <property type="entry name" value="GH"/>
</dbReference>
<dbReference type="Pfam" id="PF01301">
    <property type="entry name" value="Glyco_hydro_35"/>
    <property type="match status" value="1"/>
</dbReference>
<feature type="domain" description="Beta-galactosidase galactose-binding" evidence="9">
    <location>
        <begin position="510"/>
        <end position="569"/>
    </location>
</feature>
<comment type="catalytic activity">
    <reaction evidence="4">
        <text>Hydrolysis of terminal non-reducing beta-D-galactose residues in beta-D-galactosides.</text>
        <dbReference type="EC" id="3.2.1.23"/>
    </reaction>
</comment>
<keyword evidence="6" id="KW-0812">Transmembrane</keyword>
<evidence type="ECO:0000259" key="8">
    <source>
        <dbReference type="Pfam" id="PF21317"/>
    </source>
</evidence>
<dbReference type="InterPro" id="IPR019801">
    <property type="entry name" value="Glyco_hydro_35_CS"/>
</dbReference>
<proteinExistence type="inferred from homology"/>
<keyword evidence="6" id="KW-1133">Transmembrane helix</keyword>
<dbReference type="PROSITE" id="PS01182">
    <property type="entry name" value="GLYCOSYL_HYDROL_F35"/>
    <property type="match status" value="1"/>
</dbReference>
<evidence type="ECO:0000259" key="9">
    <source>
        <dbReference type="Pfam" id="PF21467"/>
    </source>
</evidence>
<evidence type="ECO:0000256" key="6">
    <source>
        <dbReference type="SAM" id="Phobius"/>
    </source>
</evidence>
<feature type="domain" description="Beta-galactosidase 1-like first all-beta" evidence="8">
    <location>
        <begin position="378"/>
        <end position="486"/>
    </location>
</feature>
<dbReference type="PANTHER" id="PTHR23421">
    <property type="entry name" value="BETA-GALACTOSIDASE RELATED"/>
    <property type="match status" value="1"/>
</dbReference>
<evidence type="ECO:0000313" key="10">
    <source>
        <dbReference type="EMBL" id="CAD7655290.1"/>
    </source>
</evidence>